<dbReference type="Pfam" id="PF01071">
    <property type="entry name" value="GARS_A"/>
    <property type="match status" value="1"/>
</dbReference>
<dbReference type="Pfam" id="PF02769">
    <property type="entry name" value="AIRS_C"/>
    <property type="match status" value="1"/>
</dbReference>
<comment type="pathway">
    <text evidence="1">Purine metabolism; IMP biosynthesis via de novo pathway; 5-amino-1-(5-phospho-D-ribosyl)imidazole from N(2)-formyl-N(1)-(5-phospho-D-ribosyl)glycinamide: step 2/2.</text>
</comment>
<dbReference type="Gene3D" id="3.40.50.20">
    <property type="match status" value="1"/>
</dbReference>
<proteinExistence type="predicted"/>
<dbReference type="GO" id="GO:0046872">
    <property type="term" value="F:metal ion binding"/>
    <property type="evidence" value="ECO:0007669"/>
    <property type="project" value="InterPro"/>
</dbReference>
<dbReference type="PROSITE" id="PS50975">
    <property type="entry name" value="ATP_GRASP"/>
    <property type="match status" value="1"/>
</dbReference>
<dbReference type="InterPro" id="IPR013815">
    <property type="entry name" value="ATP_grasp_subdomain_1"/>
</dbReference>
<dbReference type="PANTHER" id="PTHR10520">
    <property type="entry name" value="TRIFUNCTIONAL PURINE BIOSYNTHETIC PROTEIN ADENOSINE-3-RELATED"/>
    <property type="match status" value="1"/>
</dbReference>
<evidence type="ECO:0000313" key="8">
    <source>
        <dbReference type="EMBL" id="DBA34487.1"/>
    </source>
</evidence>
<evidence type="ECO:0000256" key="6">
    <source>
        <dbReference type="PROSITE-ProRule" id="PRU00409"/>
    </source>
</evidence>
<evidence type="ECO:0000313" key="9">
    <source>
        <dbReference type="Proteomes" id="UP001181693"/>
    </source>
</evidence>
<dbReference type="InterPro" id="IPR036676">
    <property type="entry name" value="PurM-like_C_sf"/>
</dbReference>
<dbReference type="GO" id="GO:0046084">
    <property type="term" value="P:adenine biosynthetic process"/>
    <property type="evidence" value="ECO:0007669"/>
    <property type="project" value="TreeGrafter"/>
</dbReference>
<dbReference type="EC" id="6.3.3.1" evidence="2"/>
<dbReference type="InterPro" id="IPR011761">
    <property type="entry name" value="ATP-grasp"/>
</dbReference>
<dbReference type="EMBL" id="DYDO01000001">
    <property type="protein sequence ID" value="DBA34487.1"/>
    <property type="molecule type" value="Genomic_DNA"/>
</dbReference>
<dbReference type="SUPFAM" id="SSF56042">
    <property type="entry name" value="PurM C-terminal domain-like"/>
    <property type="match status" value="1"/>
</dbReference>
<gene>
    <name evidence="8" type="ORF">GDO54_002041</name>
</gene>
<dbReference type="Proteomes" id="UP001181693">
    <property type="component" value="Unassembled WGS sequence"/>
</dbReference>
<evidence type="ECO:0000256" key="2">
    <source>
        <dbReference type="ARBA" id="ARBA00013047"/>
    </source>
</evidence>
<accession>A0AAV3B8D6</accession>
<dbReference type="SUPFAM" id="SSF52440">
    <property type="entry name" value="PreATP-grasp domain"/>
    <property type="match status" value="1"/>
</dbReference>
<dbReference type="GO" id="GO:0004641">
    <property type="term" value="F:phosphoribosylformylglycinamidine cyclo-ligase activity"/>
    <property type="evidence" value="ECO:0007669"/>
    <property type="project" value="UniProtKB-EC"/>
</dbReference>
<dbReference type="InterPro" id="IPR010918">
    <property type="entry name" value="PurM-like_C_dom"/>
</dbReference>
<dbReference type="PANTHER" id="PTHR10520:SF17">
    <property type="entry name" value="PHOSPHORIBOSYLFORMYLGLYCINAMIDINE CYCLO-LIGASE"/>
    <property type="match status" value="1"/>
</dbReference>
<keyword evidence="4 6" id="KW-0547">Nucleotide-binding</keyword>
<dbReference type="InterPro" id="IPR016188">
    <property type="entry name" value="PurM-like_N"/>
</dbReference>
<dbReference type="SUPFAM" id="SSF53328">
    <property type="entry name" value="Formyltransferase"/>
    <property type="match status" value="1"/>
</dbReference>
<dbReference type="GO" id="GO:0006189">
    <property type="term" value="P:'de novo' IMP biosynthetic process"/>
    <property type="evidence" value="ECO:0007669"/>
    <property type="project" value="InterPro"/>
</dbReference>
<reference evidence="8" key="1">
    <citation type="thesis" date="2020" institute="ProQuest LLC" country="789 East Eisenhower Parkway, Ann Arbor, MI, USA">
        <title>Comparative Genomics and Chromosome Evolution.</title>
        <authorList>
            <person name="Mudd A.B."/>
        </authorList>
    </citation>
    <scope>NUCLEOTIDE SEQUENCE</scope>
    <source>
        <strain evidence="8">1538</strain>
        <tissue evidence="8">Blood</tissue>
    </source>
</reference>
<dbReference type="InterPro" id="IPR036477">
    <property type="entry name" value="Formyl_transf_N_sf"/>
</dbReference>
<dbReference type="SUPFAM" id="SSF56059">
    <property type="entry name" value="Glutathione synthetase ATP-binding domain-like"/>
    <property type="match status" value="1"/>
</dbReference>
<organism evidence="8 9">
    <name type="scientific">Pyxicephalus adspersus</name>
    <name type="common">African bullfrog</name>
    <dbReference type="NCBI Taxonomy" id="30357"/>
    <lineage>
        <taxon>Eukaryota</taxon>
        <taxon>Metazoa</taxon>
        <taxon>Chordata</taxon>
        <taxon>Craniata</taxon>
        <taxon>Vertebrata</taxon>
        <taxon>Euteleostomi</taxon>
        <taxon>Amphibia</taxon>
        <taxon>Batrachia</taxon>
        <taxon>Anura</taxon>
        <taxon>Neobatrachia</taxon>
        <taxon>Ranoidea</taxon>
        <taxon>Pyxicephalidae</taxon>
        <taxon>Pyxicephalinae</taxon>
        <taxon>Pyxicephalus</taxon>
    </lineage>
</organism>
<dbReference type="InterPro" id="IPR004733">
    <property type="entry name" value="PurM_cligase"/>
</dbReference>
<comment type="caution">
    <text evidence="8">The sequence shown here is derived from an EMBL/GenBank/DDBJ whole genome shotgun (WGS) entry which is preliminary data.</text>
</comment>
<dbReference type="AlphaFoldDB" id="A0AAV3B8D6"/>
<dbReference type="InterPro" id="IPR036921">
    <property type="entry name" value="PurM-like_N_sf"/>
</dbReference>
<dbReference type="Gene3D" id="3.40.50.170">
    <property type="entry name" value="Formyl transferase, N-terminal domain"/>
    <property type="match status" value="1"/>
</dbReference>
<dbReference type="InterPro" id="IPR020562">
    <property type="entry name" value="PRibGlycinamide_synth_N"/>
</dbReference>
<keyword evidence="9" id="KW-1185">Reference proteome</keyword>
<dbReference type="GO" id="GO:0005524">
    <property type="term" value="F:ATP binding"/>
    <property type="evidence" value="ECO:0007669"/>
    <property type="project" value="UniProtKB-UniRule"/>
</dbReference>
<dbReference type="InterPro" id="IPR016185">
    <property type="entry name" value="PreATP-grasp_dom_sf"/>
</dbReference>
<keyword evidence="3" id="KW-0436">Ligase</keyword>
<evidence type="ECO:0000256" key="5">
    <source>
        <dbReference type="ARBA" id="ARBA00022840"/>
    </source>
</evidence>
<evidence type="ECO:0000256" key="4">
    <source>
        <dbReference type="ARBA" id="ARBA00022741"/>
    </source>
</evidence>
<dbReference type="InterPro" id="IPR020561">
    <property type="entry name" value="PRibGlycinamid_synth_ATP-grasp"/>
</dbReference>
<evidence type="ECO:0000256" key="1">
    <source>
        <dbReference type="ARBA" id="ARBA00004686"/>
    </source>
</evidence>
<dbReference type="GO" id="GO:0004637">
    <property type="term" value="F:phosphoribosylamine-glycine ligase activity"/>
    <property type="evidence" value="ECO:0007669"/>
    <property type="project" value="InterPro"/>
</dbReference>
<dbReference type="Pfam" id="PF02844">
    <property type="entry name" value="GARS_N"/>
    <property type="match status" value="1"/>
</dbReference>
<dbReference type="InterPro" id="IPR002376">
    <property type="entry name" value="Formyl_transf_N"/>
</dbReference>
<dbReference type="SUPFAM" id="SSF55326">
    <property type="entry name" value="PurM N-terminal domain-like"/>
    <property type="match status" value="1"/>
</dbReference>
<sequence length="931" mass="102073">MTKRVLVIGSSPCEENLCWSLAQSPHVKQVLFAPGRESTPDNGKVCKSAVLTSNRALLKQFCKDHNISLVVISPIPLLTAGLVNDLSVSGVKCFGPTGKAAMLQANKINAKCFMHQYGIPTARWKSFTNPHEACHFITYADFPALVVKTCVFTSGERLHITQDKDEACRAVQHLTKDWTPGESTVQIIVEEFLQGEEFYCLGITDGTTLTPIPPVHIKKPGDLQKVLPFASLENASMSEDMYKNIQLNIFKKAINGLREEGWNYTGLFGAKIMVTPHGPMVLGFRCTFQELDSQIIFTLLTSDLYNVIQTAIEGRLSSDFFKLKGPLRHPQEQSTTKIVDPLIQSISLQKVTKYKDFNVTGVSVSHIRSDLQFPDETHAAASSSHTAENGSKVMMNILQTSWKTVCSFEVNIAQYKDPVFLCTTNSIGNKIKVAQACSLHKLAAQNLVMVCINDLLSQGAQTLFFMPYFACGKLHSEVAEDVLEGLAEACKTTGSSLLERAIVSQSMIHHDGCYSLSGCAVGVVEREHQLPRPEQMREGDMVIGVRSTGLYCTNLDLLRKILDKHSLQYKSTVPMSNGTTTWGEIVMSSSSMYRPSLLEALRSGHIKACIPLTEGGLVGSILPYLPRCIGTVIDALCWKIPPLYSWLYKEGGLSEQELVHNFGCGLGAVIIVQRSVAQQVLANIQQEEAAWLVGGLIPYNPDFPQIQVTHLLEALKVNTSQLLRTVIVKKTPAKISKAAVLISGTDLKLKILIDTLRHLASSAKLALVISSKSVMKELRKAVAAGIPTRVIDHMLFTCHSDFENTICKVLDEFAIDIICLAGFGRMLSEQFLVKWKGKLLRLHTRFLPSEKEGGPSGKGAGLYDCTVSFLLGSSSPGPVIIQEKVFPDSEAPLTEQIEEAEPRAVAKALHLLSSGILSLGSDGNLSWSIRD</sequence>
<keyword evidence="5 6" id="KW-0067">ATP-binding</keyword>
<protein>
    <recommendedName>
        <fullName evidence="2">phosphoribosylformylglycinamidine cyclo-ligase</fullName>
        <ecNumber evidence="2">6.3.3.1</ecNumber>
    </recommendedName>
</protein>
<dbReference type="SMART" id="SM01209">
    <property type="entry name" value="GARS_A"/>
    <property type="match status" value="1"/>
</dbReference>
<dbReference type="Gene3D" id="3.30.1330.10">
    <property type="entry name" value="PurM-like, N-terminal domain"/>
    <property type="match status" value="1"/>
</dbReference>
<dbReference type="Pfam" id="PF00551">
    <property type="entry name" value="Formyl_trans_N"/>
    <property type="match status" value="1"/>
</dbReference>
<feature type="domain" description="ATP-grasp" evidence="7">
    <location>
        <begin position="111"/>
        <end position="313"/>
    </location>
</feature>
<name>A0AAV3B8D6_PYXAD</name>
<dbReference type="GO" id="GO:0005829">
    <property type="term" value="C:cytosol"/>
    <property type="evidence" value="ECO:0007669"/>
    <property type="project" value="TreeGrafter"/>
</dbReference>
<evidence type="ECO:0000256" key="3">
    <source>
        <dbReference type="ARBA" id="ARBA00022598"/>
    </source>
</evidence>
<dbReference type="Pfam" id="PF00586">
    <property type="entry name" value="AIRS"/>
    <property type="match status" value="1"/>
</dbReference>
<dbReference type="Gene3D" id="3.90.650.10">
    <property type="entry name" value="PurM-like C-terminal domain"/>
    <property type="match status" value="1"/>
</dbReference>
<dbReference type="Gene3D" id="3.30.470.20">
    <property type="entry name" value="ATP-grasp fold, B domain"/>
    <property type="match status" value="1"/>
</dbReference>
<dbReference type="Gene3D" id="3.30.1490.20">
    <property type="entry name" value="ATP-grasp fold, A domain"/>
    <property type="match status" value="1"/>
</dbReference>
<evidence type="ECO:0000259" key="7">
    <source>
        <dbReference type="PROSITE" id="PS50975"/>
    </source>
</evidence>